<dbReference type="InterPro" id="IPR036265">
    <property type="entry name" value="HIT-like_sf"/>
</dbReference>
<reference evidence="1" key="1">
    <citation type="submission" date="2022-04" db="EMBL/GenBank/DDBJ databases">
        <title>Desulfatitalea alkaliphila sp. nov., a novel anaerobic sulfate-reducing bacterium isolated from terrestrial mud volcano, Taman Peninsula, Russia.</title>
        <authorList>
            <person name="Khomyakova M.A."/>
            <person name="Merkel A.Y."/>
            <person name="Slobodkin A.I."/>
        </authorList>
    </citation>
    <scope>NUCLEOTIDE SEQUENCE</scope>
    <source>
        <strain evidence="1">M08but</strain>
    </source>
</reference>
<dbReference type="AlphaFoldDB" id="A0AA41R6I6"/>
<keyword evidence="2" id="KW-1185">Reference proteome</keyword>
<proteinExistence type="predicted"/>
<evidence type="ECO:0000313" key="2">
    <source>
        <dbReference type="Proteomes" id="UP001165427"/>
    </source>
</evidence>
<evidence type="ECO:0000313" key="1">
    <source>
        <dbReference type="EMBL" id="MCJ8502323.1"/>
    </source>
</evidence>
<accession>A0AA41R6I6</accession>
<comment type="caution">
    <text evidence="1">The sequence shown here is derived from an EMBL/GenBank/DDBJ whole genome shotgun (WGS) entry which is preliminary data.</text>
</comment>
<dbReference type="EMBL" id="JALJRB010000024">
    <property type="protein sequence ID" value="MCJ8502323.1"/>
    <property type="molecule type" value="Genomic_DNA"/>
</dbReference>
<organism evidence="1 2">
    <name type="scientific">Desulfatitalea alkaliphila</name>
    <dbReference type="NCBI Taxonomy" id="2929485"/>
    <lineage>
        <taxon>Bacteria</taxon>
        <taxon>Pseudomonadati</taxon>
        <taxon>Thermodesulfobacteriota</taxon>
        <taxon>Desulfobacteria</taxon>
        <taxon>Desulfobacterales</taxon>
        <taxon>Desulfosarcinaceae</taxon>
        <taxon>Desulfatitalea</taxon>
    </lineage>
</organism>
<dbReference type="Gene3D" id="3.30.428.10">
    <property type="entry name" value="HIT-like"/>
    <property type="match status" value="1"/>
</dbReference>
<gene>
    <name evidence="1" type="ORF">MRX98_17190</name>
</gene>
<protein>
    <submittedName>
        <fullName evidence="1">Uncharacterized protein</fullName>
    </submittedName>
</protein>
<dbReference type="Proteomes" id="UP001165427">
    <property type="component" value="Unassembled WGS sequence"/>
</dbReference>
<dbReference type="SUPFAM" id="SSF54197">
    <property type="entry name" value="HIT-like"/>
    <property type="match status" value="1"/>
</dbReference>
<sequence length="550" mass="60878">MTHDRTAGYPGTCVNPAGRFVYGLHRPTYQVANLREGDHLSLLGRTPSGERCANDANFPAGDVDAAAADLIFEIPNPLPFRGTTYIGKRWADRVAADPARIAIPRPEPVSLQATLQAVFGPTVADEKACDHLVAELPRPLRLALAVTATDPADLVRLAEGCCCFVRDRDDGPPVGLLFDVDAHGRTRPRIADDALFDAVANNPSLPDTYKEVMVLRPGVQGDSEIVGDRRSNHSHVFEYLRRNSYIPWGHYAANMAHDAIRYAVGDLTAADVNHMRHLYYQRTYVRLAETLGPAAVPRRSGLSAVQLEELRIAIRDALRRSQGHPPLSFSATLWGWNYGFDFAPSGYRLHASHQQIHQQYALIPAAVPDEADPSGRPLPAFACGDMVQRFCADYRRNTGHAFFERYLQAIANNRRLDGRDDRPADLVVHQDDHVLLFVPKAQTSQWELQLMTRGPVGNILEADSAVRAALDSALLMAMRALTGLGATMVTVIEYSKRFTCPDDDQRLLYSFLPRLPQSPGAFSEAQLRWITGHYPEDFSAACRSCLQHGQ</sequence>
<dbReference type="RefSeq" id="WP_246912907.1">
    <property type="nucleotide sequence ID" value="NZ_JALJRB010000024.1"/>
</dbReference>
<name>A0AA41R6I6_9BACT</name>